<proteinExistence type="predicted"/>
<evidence type="ECO:0000313" key="2">
    <source>
        <dbReference type="EMBL" id="MCH4293002.1"/>
    </source>
</evidence>
<feature type="chain" id="PRO_5042560196" evidence="1">
    <location>
        <begin position="19"/>
        <end position="214"/>
    </location>
</feature>
<dbReference type="Gene3D" id="2.40.50.870">
    <property type="entry name" value="Protein of unknown function (DUF3299)"/>
    <property type="match status" value="1"/>
</dbReference>
<organism evidence="2 3">
    <name type="scientific">Shewanella zhuhaiensis</name>
    <dbReference type="NCBI Taxonomy" id="2919576"/>
    <lineage>
        <taxon>Bacteria</taxon>
        <taxon>Pseudomonadati</taxon>
        <taxon>Pseudomonadota</taxon>
        <taxon>Gammaproteobacteria</taxon>
        <taxon>Alteromonadales</taxon>
        <taxon>Shewanellaceae</taxon>
        <taxon>Shewanella</taxon>
    </lineage>
</organism>
<feature type="signal peptide" evidence="1">
    <location>
        <begin position="1"/>
        <end position="18"/>
    </location>
</feature>
<sequence length="214" mass="23177">MKQYLLLSIFLMASVANASETNASETNASETISWEALRPSETRASALSGADKALLSEIYAYEMASQSRSLSPLEQDGYRLRVALAEKRGLDVTAQVALLMDRQTLSSSVIPNLAIKDVKLAGYLIPLQGQAAKYTQFVLVPNASVCAHTQLPPAGQSVLVNVPAGYELTETFEPVWVEGNIQTDEVVHSVQLSDGNRTMTTGYVINAANIKRQD</sequence>
<dbReference type="Proteomes" id="UP001297581">
    <property type="component" value="Unassembled WGS sequence"/>
</dbReference>
<dbReference type="AlphaFoldDB" id="A0AAJ1EYZ9"/>
<reference evidence="2 3" key="1">
    <citation type="submission" date="2022-02" db="EMBL/GenBank/DDBJ databases">
        <title>The genome sequence of Shewanella sp. 3B26.</title>
        <authorList>
            <person name="Du J."/>
        </authorList>
    </citation>
    <scope>NUCLEOTIDE SEQUENCE [LARGE SCALE GENOMIC DNA]</scope>
    <source>
        <strain evidence="2 3">3B26</strain>
    </source>
</reference>
<evidence type="ECO:0000313" key="3">
    <source>
        <dbReference type="Proteomes" id="UP001297581"/>
    </source>
</evidence>
<dbReference type="Pfam" id="PF11736">
    <property type="entry name" value="DUF3299"/>
    <property type="match status" value="1"/>
</dbReference>
<keyword evidence="3" id="KW-1185">Reference proteome</keyword>
<keyword evidence="1" id="KW-0732">Signal</keyword>
<comment type="caution">
    <text evidence="2">The sequence shown here is derived from an EMBL/GenBank/DDBJ whole genome shotgun (WGS) entry which is preliminary data.</text>
</comment>
<name>A0AAJ1EYZ9_9GAMM</name>
<protein>
    <submittedName>
        <fullName evidence="2">DUF3299 domain-containing protein</fullName>
    </submittedName>
</protein>
<accession>A0AAJ1EYZ9</accession>
<evidence type="ECO:0000256" key="1">
    <source>
        <dbReference type="SAM" id="SignalP"/>
    </source>
</evidence>
<dbReference type="InterPro" id="IPR021727">
    <property type="entry name" value="DUF3299"/>
</dbReference>
<dbReference type="EMBL" id="JAKUDL010000001">
    <property type="protein sequence ID" value="MCH4293002.1"/>
    <property type="molecule type" value="Genomic_DNA"/>
</dbReference>
<dbReference type="RefSeq" id="WP_240589626.1">
    <property type="nucleotide sequence ID" value="NZ_JAKUDL010000001.1"/>
</dbReference>
<gene>
    <name evidence="2" type="ORF">MJ923_01625</name>
</gene>